<dbReference type="InParanoid" id="A0A6P8S471"/>
<dbReference type="PANTHER" id="PTHR14211">
    <property type="entry name" value="GLIOMA SUPPRESSOR CANDIDATE REGION GENE 2"/>
    <property type="match status" value="1"/>
</dbReference>
<sequence length="458" mass="52985">MAAPGVDVLHTASFLGFEPGSLPPRVGSRRKRLNKNKKKTWKRHCPALDVEEFLEDVRLQERTAGGLVAEKPDDNLFFVDTGNEEKDLKLNKGKKKPLRIDLILQPDSKILPPKDVLAHQVPNAKKLKRQKEFQERLEKRGILPRRQRLLQAKLHRPFTKSRIPTNNQPDRDFYDIWGEANPLDSSLAGKDSWFLEQTKKRAVKRPGRLNLKPSPLPAVEVIASGGSYNPTFQSHQALLLQAHEAELKRLKQEERLERQLSFPTVDKAPTEESAFQELCQGLLEESEEEEDKTEGPEENQVEMEGTAVPQTAAGEKKTERQRKREKETRVLAVKLQAEKTVKQKQQELFQLRSIKTKVKHREEELSQRKVKRAEKRKAQAARTRRLGKLKYEAPDTEVQLSQELAGSLRTLKPEGSILKDRFKSFQKRNLIEPRERAKFKRKYKLKYTEKRAFREVTV</sequence>
<feature type="compositionally biased region" description="Basic residues" evidence="6">
    <location>
        <begin position="368"/>
        <end position="388"/>
    </location>
</feature>
<name>A0A6P8S471_GEOSA</name>
<dbReference type="GO" id="GO:0006364">
    <property type="term" value="P:rRNA processing"/>
    <property type="evidence" value="ECO:0007669"/>
    <property type="project" value="TreeGrafter"/>
</dbReference>
<keyword evidence="4 5" id="KW-0539">Nucleus</keyword>
<evidence type="ECO:0000256" key="2">
    <source>
        <dbReference type="ARBA" id="ARBA00018339"/>
    </source>
</evidence>
<evidence type="ECO:0000313" key="7">
    <source>
        <dbReference type="Proteomes" id="UP000515159"/>
    </source>
</evidence>
<dbReference type="Pfam" id="PF07767">
    <property type="entry name" value="Nop53"/>
    <property type="match status" value="1"/>
</dbReference>
<comment type="similarity">
    <text evidence="1 5">Belongs to the NOP53 family.</text>
</comment>
<keyword evidence="3 5" id="KW-0690">Ribosome biogenesis</keyword>
<feature type="region of interest" description="Disordered" evidence="6">
    <location>
        <begin position="360"/>
        <end position="388"/>
    </location>
</feature>
<dbReference type="GO" id="GO:0008097">
    <property type="term" value="F:5S rRNA binding"/>
    <property type="evidence" value="ECO:0007669"/>
    <property type="project" value="TreeGrafter"/>
</dbReference>
<dbReference type="GO" id="GO:0005654">
    <property type="term" value="C:nucleoplasm"/>
    <property type="evidence" value="ECO:0007669"/>
    <property type="project" value="UniProtKB-SubCell"/>
</dbReference>
<protein>
    <recommendedName>
        <fullName evidence="2 5">Ribosome biogenesis protein NOP53</fullName>
    </recommendedName>
</protein>
<evidence type="ECO:0000256" key="5">
    <source>
        <dbReference type="PIRNR" id="PIRNR017302"/>
    </source>
</evidence>
<feature type="region of interest" description="Disordered" evidence="6">
    <location>
        <begin position="284"/>
        <end position="327"/>
    </location>
</feature>
<accession>A0A6P8S471</accession>
<dbReference type="PIRSF" id="PIRSF017302">
    <property type="entry name" value="Gltscr2"/>
    <property type="match status" value="1"/>
</dbReference>
<dbReference type="GO" id="GO:0000027">
    <property type="term" value="P:ribosomal large subunit assembly"/>
    <property type="evidence" value="ECO:0007669"/>
    <property type="project" value="UniProtKB-UniRule"/>
</dbReference>
<evidence type="ECO:0000256" key="4">
    <source>
        <dbReference type="ARBA" id="ARBA00023242"/>
    </source>
</evidence>
<dbReference type="GO" id="GO:0005730">
    <property type="term" value="C:nucleolus"/>
    <property type="evidence" value="ECO:0007669"/>
    <property type="project" value="UniProtKB-SubCell"/>
</dbReference>
<dbReference type="InterPro" id="IPR011687">
    <property type="entry name" value="Nop53/GLTSCR2"/>
</dbReference>
<gene>
    <name evidence="8" type="primary">NOP53</name>
</gene>
<feature type="compositionally biased region" description="Basic and acidic residues" evidence="6">
    <location>
        <begin position="314"/>
        <end position="327"/>
    </location>
</feature>
<comment type="subcellular location">
    <subcellularLocation>
        <location evidence="5">Nucleus</location>
        <location evidence="5">Nucleolus</location>
    </subcellularLocation>
    <subcellularLocation>
        <location evidence="5">Nucleus</location>
        <location evidence="5">Nucleoplasm</location>
    </subcellularLocation>
</comment>
<organism evidence="7 8">
    <name type="scientific">Geotrypetes seraphini</name>
    <name type="common">Gaboon caecilian</name>
    <name type="synonym">Caecilia seraphini</name>
    <dbReference type="NCBI Taxonomy" id="260995"/>
    <lineage>
        <taxon>Eukaryota</taxon>
        <taxon>Metazoa</taxon>
        <taxon>Chordata</taxon>
        <taxon>Craniata</taxon>
        <taxon>Vertebrata</taxon>
        <taxon>Euteleostomi</taxon>
        <taxon>Amphibia</taxon>
        <taxon>Gymnophiona</taxon>
        <taxon>Geotrypetes</taxon>
    </lineage>
</organism>
<dbReference type="KEGG" id="gsh:117366032"/>
<dbReference type="CTD" id="29997"/>
<evidence type="ECO:0000256" key="1">
    <source>
        <dbReference type="ARBA" id="ARBA00008838"/>
    </source>
</evidence>
<keyword evidence="7" id="KW-1185">Reference proteome</keyword>
<dbReference type="RefSeq" id="XP_033812955.1">
    <property type="nucleotide sequence ID" value="XM_033957064.1"/>
</dbReference>
<evidence type="ECO:0000256" key="3">
    <source>
        <dbReference type="ARBA" id="ARBA00022517"/>
    </source>
</evidence>
<reference evidence="8" key="1">
    <citation type="submission" date="2025-08" db="UniProtKB">
        <authorList>
            <consortium name="RefSeq"/>
        </authorList>
    </citation>
    <scope>IDENTIFICATION</scope>
</reference>
<dbReference type="GeneID" id="117366032"/>
<feature type="compositionally biased region" description="Acidic residues" evidence="6">
    <location>
        <begin position="284"/>
        <end position="301"/>
    </location>
</feature>
<dbReference type="Proteomes" id="UP000515159">
    <property type="component" value="Chromosome 8"/>
</dbReference>
<dbReference type="FunCoup" id="A0A6P8S471">
    <property type="interactions" value="3153"/>
</dbReference>
<comment type="function">
    <text evidence="5">May play a role in ribosome biogenesis.</text>
</comment>
<dbReference type="PANTHER" id="PTHR14211:SF7">
    <property type="entry name" value="RIBOSOME BIOGENESIS PROTEIN NOP53"/>
    <property type="match status" value="1"/>
</dbReference>
<dbReference type="AlphaFoldDB" id="A0A6P8S471"/>
<dbReference type="OrthoDB" id="5072at2759"/>
<evidence type="ECO:0000313" key="8">
    <source>
        <dbReference type="RefSeq" id="XP_033812955.1"/>
    </source>
</evidence>
<proteinExistence type="inferred from homology"/>
<evidence type="ECO:0000256" key="6">
    <source>
        <dbReference type="SAM" id="MobiDB-lite"/>
    </source>
</evidence>